<dbReference type="PANTHER" id="PTHR43033">
    <property type="entry name" value="TRNA(ILE)-LYSIDINE SYNTHASE-RELATED"/>
    <property type="match status" value="1"/>
</dbReference>
<dbReference type="SMART" id="SM00977">
    <property type="entry name" value="TilS_C"/>
    <property type="match status" value="1"/>
</dbReference>
<comment type="domain">
    <text evidence="8">The N-terminal region contains the highly conserved SGGXDS motif, predicted to be a P-loop motif involved in ATP binding.</text>
</comment>
<protein>
    <recommendedName>
        <fullName evidence="8">tRNA(Ile)-lysidine synthase</fullName>
        <ecNumber evidence="8">6.3.4.19</ecNumber>
    </recommendedName>
    <alternativeName>
        <fullName evidence="8">tRNA(Ile)-2-lysyl-cytidine synthase</fullName>
    </alternativeName>
    <alternativeName>
        <fullName evidence="8">tRNA(Ile)-lysidine synthetase</fullName>
    </alternativeName>
</protein>
<evidence type="ECO:0000313" key="14">
    <source>
        <dbReference type="EMBL" id="RHD05526.1"/>
    </source>
</evidence>
<dbReference type="InterPro" id="IPR012795">
    <property type="entry name" value="tRNA_Ile_lys_synt_N"/>
</dbReference>
<dbReference type="EMBL" id="QSIR01000014">
    <property type="protein sequence ID" value="RHD05526.1"/>
    <property type="molecule type" value="Genomic_DNA"/>
</dbReference>
<dbReference type="EMBL" id="QRTJ01000012">
    <property type="protein sequence ID" value="RGQ68009.1"/>
    <property type="molecule type" value="Genomic_DNA"/>
</dbReference>
<dbReference type="Proteomes" id="UP001296643">
    <property type="component" value="Unassembled WGS sequence"/>
</dbReference>
<dbReference type="EMBL" id="QRWQ01000004">
    <property type="protein sequence ID" value="RGT40118.1"/>
    <property type="molecule type" value="Genomic_DNA"/>
</dbReference>
<dbReference type="Proteomes" id="UP000284472">
    <property type="component" value="Unassembled WGS sequence"/>
</dbReference>
<evidence type="ECO:0000313" key="18">
    <source>
        <dbReference type="Proteomes" id="UP000283992"/>
    </source>
</evidence>
<dbReference type="NCBIfam" id="TIGR02433">
    <property type="entry name" value="lysidine_TilS_C"/>
    <property type="match status" value="1"/>
</dbReference>
<sequence>MSGYLHFGDGFGIVYSMEKKVLNFIQKYHMLQKEDKVIAGISGGADSICLLFVLLRLQEKIGFDVIAVHVNHGLRGENAKRDERFTETFCRERNVPCIVYHENVKEIAAQKKLSVEEAGRLVRRKAFEEVRIRYGGTKIALAHHQNDNAETMLLNLARGTGIRGLSGIRPVNGYMIRPLLGINRKEIEYYLKEHQLSYCEDETNAGDEYTRNRIRHQILPMLEEQVNRQAVRHMNETMEQLNQIRDYLEREIEAHCRCVVRQEEEGLLLLWDEWMQCDPVIQNGIIQKCLENLAGTGKDLVSVHVAAVAELFEKQSGRKRNLPYNICAERNYEGILLIKQTAERQTECREELIIPGITRLKDRNLRICCTIWEKDKNFSIEQIPQTPYTKWFDYDIIKNSLTVRTRQPEDVLGVNRQGGTQKLKSYFINEKIPAKSRERILLIAEGHQILWVVGYRMSSRYQISEHTKRIIEIKIMEDKKHGRDN</sequence>
<evidence type="ECO:0000313" key="21">
    <source>
        <dbReference type="Proteomes" id="UP000286137"/>
    </source>
</evidence>
<dbReference type="GO" id="GO:0005524">
    <property type="term" value="F:ATP binding"/>
    <property type="evidence" value="ECO:0007669"/>
    <property type="project" value="UniProtKB-UniRule"/>
</dbReference>
<proteinExistence type="inferred from homology"/>
<evidence type="ECO:0000313" key="15">
    <source>
        <dbReference type="EMBL" id="RHG21116.1"/>
    </source>
</evidence>
<dbReference type="Proteomes" id="UP000286137">
    <property type="component" value="Unassembled WGS sequence"/>
</dbReference>
<feature type="domain" description="Lysidine-tRNA(Ile) synthetase C-terminal" evidence="9">
    <location>
        <begin position="401"/>
        <end position="473"/>
    </location>
</feature>
<comment type="subcellular location">
    <subcellularLocation>
        <location evidence="1 8">Cytoplasm</location>
    </subcellularLocation>
</comment>
<evidence type="ECO:0000313" key="10">
    <source>
        <dbReference type="EMBL" id="NSI19145.1"/>
    </source>
</evidence>
<comment type="function">
    <text evidence="8">Ligates lysine onto the cytidine present at position 34 of the AUA codon-specific tRNA(Ile) that contains the anticodon CAU, in an ATP-dependent manner. Cytidine is converted to lysidine, thus changing the amino acid specificity of the tRNA from methionine to isoleucine.</text>
</comment>
<keyword evidence="5 8" id="KW-0547">Nucleotide-binding</keyword>
<dbReference type="Proteomes" id="UP000283992">
    <property type="component" value="Unassembled WGS sequence"/>
</dbReference>
<keyword evidence="4 8" id="KW-0819">tRNA processing</keyword>
<dbReference type="Pfam" id="PF11734">
    <property type="entry name" value="TilS_C"/>
    <property type="match status" value="1"/>
</dbReference>
<evidence type="ECO:0000256" key="1">
    <source>
        <dbReference type="ARBA" id="ARBA00004496"/>
    </source>
</evidence>
<evidence type="ECO:0000256" key="8">
    <source>
        <dbReference type="HAMAP-Rule" id="MF_01161"/>
    </source>
</evidence>
<dbReference type="Proteomes" id="UP001296581">
    <property type="component" value="Unassembled WGS sequence"/>
</dbReference>
<evidence type="ECO:0000256" key="3">
    <source>
        <dbReference type="ARBA" id="ARBA00022598"/>
    </source>
</evidence>
<dbReference type="EMBL" id="JAAIRY010000010">
    <property type="protein sequence ID" value="NSI65139.1"/>
    <property type="molecule type" value="Genomic_DNA"/>
</dbReference>
<dbReference type="EMBL" id="QRIA01000004">
    <property type="protein sequence ID" value="RHG21116.1"/>
    <property type="molecule type" value="Genomic_DNA"/>
</dbReference>
<dbReference type="SUPFAM" id="SSF52402">
    <property type="entry name" value="Adenine nucleotide alpha hydrolases-like"/>
    <property type="match status" value="1"/>
</dbReference>
<dbReference type="AlphaFoldDB" id="A0A3E4K6H0"/>
<reference evidence="17 18" key="1">
    <citation type="submission" date="2018-08" db="EMBL/GenBank/DDBJ databases">
        <title>A genome reference for cultivated species of the human gut microbiota.</title>
        <authorList>
            <person name="Zou Y."/>
            <person name="Xue W."/>
            <person name="Luo G."/>
        </authorList>
    </citation>
    <scope>NUCLEOTIDE SEQUENCE [LARGE SCALE GENOMIC DNA]</scope>
    <source>
        <strain evidence="13 17">AF19-16AC</strain>
        <strain evidence="12 21">AF27-4BH</strain>
        <strain evidence="16 18">AM12-54</strain>
        <strain evidence="15 20">AM22-7AC</strain>
        <strain evidence="14 19">AM32-6</strain>
    </source>
</reference>
<comment type="catalytic activity">
    <reaction evidence="7 8">
        <text>cytidine(34) in tRNA(Ile2) + L-lysine + ATP = lysidine(34) in tRNA(Ile2) + AMP + diphosphate + H(+)</text>
        <dbReference type="Rhea" id="RHEA:43744"/>
        <dbReference type="Rhea" id="RHEA-COMP:10625"/>
        <dbReference type="Rhea" id="RHEA-COMP:10670"/>
        <dbReference type="ChEBI" id="CHEBI:15378"/>
        <dbReference type="ChEBI" id="CHEBI:30616"/>
        <dbReference type="ChEBI" id="CHEBI:32551"/>
        <dbReference type="ChEBI" id="CHEBI:33019"/>
        <dbReference type="ChEBI" id="CHEBI:82748"/>
        <dbReference type="ChEBI" id="CHEBI:83665"/>
        <dbReference type="ChEBI" id="CHEBI:456215"/>
        <dbReference type="EC" id="6.3.4.19"/>
    </reaction>
</comment>
<dbReference type="PANTHER" id="PTHR43033:SF1">
    <property type="entry name" value="TRNA(ILE)-LYSIDINE SYNTHASE-RELATED"/>
    <property type="match status" value="1"/>
</dbReference>
<evidence type="ECO:0000256" key="2">
    <source>
        <dbReference type="ARBA" id="ARBA00022490"/>
    </source>
</evidence>
<dbReference type="NCBIfam" id="TIGR02432">
    <property type="entry name" value="lysidine_TilS_N"/>
    <property type="match status" value="1"/>
</dbReference>
<evidence type="ECO:0000313" key="16">
    <source>
        <dbReference type="EMBL" id="RHJ11473.1"/>
    </source>
</evidence>
<gene>
    <name evidence="8 13" type="primary">tilS</name>
    <name evidence="16" type="ORF">DW142_09880</name>
    <name evidence="15" type="ORF">DW270_04695</name>
    <name evidence="14" type="ORF">DW812_10250</name>
    <name evidence="13" type="ORF">DWX36_06085</name>
    <name evidence="12" type="ORF">DWY88_07740</name>
    <name evidence="10" type="ORF">G4958_07270</name>
    <name evidence="11" type="ORF">G4981_07615</name>
</gene>
<dbReference type="Proteomes" id="UP000285697">
    <property type="component" value="Unassembled WGS sequence"/>
</dbReference>
<dbReference type="GO" id="GO:0005737">
    <property type="term" value="C:cytoplasm"/>
    <property type="evidence" value="ECO:0007669"/>
    <property type="project" value="UniProtKB-SubCell"/>
</dbReference>
<keyword evidence="2 8" id="KW-0963">Cytoplasm</keyword>
<name>A0A3E4K6H0_MEDGN</name>
<evidence type="ECO:0000256" key="6">
    <source>
        <dbReference type="ARBA" id="ARBA00022840"/>
    </source>
</evidence>
<evidence type="ECO:0000256" key="5">
    <source>
        <dbReference type="ARBA" id="ARBA00022741"/>
    </source>
</evidence>
<evidence type="ECO:0000313" key="12">
    <source>
        <dbReference type="EMBL" id="RGQ68009.1"/>
    </source>
</evidence>
<dbReference type="HAMAP" id="MF_01161">
    <property type="entry name" value="tRNA_Ile_lys_synt"/>
    <property type="match status" value="1"/>
</dbReference>
<reference evidence="10" key="2">
    <citation type="journal article" date="2020" name="Cell Host Microbe">
        <title>Functional and Genomic Variation between Human-Derived Isolates of Lachnospiraceae Reveals Inter- and Intra-Species Diversity.</title>
        <authorList>
            <person name="Sorbara M.T."/>
            <person name="Littmann E.R."/>
            <person name="Fontana E."/>
            <person name="Moody T.U."/>
            <person name="Kohout C.E."/>
            <person name="Gjonbalaj M."/>
            <person name="Eaton V."/>
            <person name="Seok R."/>
            <person name="Leiner I.M."/>
            <person name="Pamer E.G."/>
        </authorList>
    </citation>
    <scope>NUCLEOTIDE SEQUENCE</scope>
    <source>
        <strain evidence="11">MSK.11.9</strain>
        <strain evidence="10">MSK.22.53</strain>
    </source>
</reference>
<reference evidence="10" key="3">
    <citation type="submission" date="2020-02" db="EMBL/GenBank/DDBJ databases">
        <authorList>
            <person name="Littmann E."/>
            <person name="Sorbara M."/>
        </authorList>
    </citation>
    <scope>NUCLEOTIDE SEQUENCE</scope>
    <source>
        <strain evidence="11">MSK.11.9</strain>
        <strain evidence="10">MSK.22.53</strain>
    </source>
</reference>
<evidence type="ECO:0000313" key="17">
    <source>
        <dbReference type="Proteomes" id="UP000283834"/>
    </source>
</evidence>
<evidence type="ECO:0000313" key="13">
    <source>
        <dbReference type="EMBL" id="RGT40118.1"/>
    </source>
</evidence>
<dbReference type="EMBL" id="JAAIRM010000010">
    <property type="protein sequence ID" value="NSI19145.1"/>
    <property type="molecule type" value="Genomic_DNA"/>
</dbReference>
<evidence type="ECO:0000313" key="19">
    <source>
        <dbReference type="Proteomes" id="UP000284472"/>
    </source>
</evidence>
<dbReference type="Proteomes" id="UP000283834">
    <property type="component" value="Unassembled WGS sequence"/>
</dbReference>
<evidence type="ECO:0000259" key="9">
    <source>
        <dbReference type="SMART" id="SM00977"/>
    </source>
</evidence>
<dbReference type="InterPro" id="IPR014729">
    <property type="entry name" value="Rossmann-like_a/b/a_fold"/>
</dbReference>
<evidence type="ECO:0000256" key="7">
    <source>
        <dbReference type="ARBA" id="ARBA00048539"/>
    </source>
</evidence>
<keyword evidence="6 8" id="KW-0067">ATP-binding</keyword>
<dbReference type="InterPro" id="IPR012796">
    <property type="entry name" value="Lysidine-tRNA-synth_C"/>
</dbReference>
<organism evidence="13 17">
    <name type="scientific">Mediterraneibacter gnavus</name>
    <name type="common">Ruminococcus gnavus</name>
    <dbReference type="NCBI Taxonomy" id="33038"/>
    <lineage>
        <taxon>Bacteria</taxon>
        <taxon>Bacillati</taxon>
        <taxon>Bacillota</taxon>
        <taxon>Clostridia</taxon>
        <taxon>Lachnospirales</taxon>
        <taxon>Lachnospiraceae</taxon>
        <taxon>Mediterraneibacter</taxon>
    </lineage>
</organism>
<dbReference type="Gene3D" id="3.40.50.620">
    <property type="entry name" value="HUPs"/>
    <property type="match status" value="1"/>
</dbReference>
<dbReference type="GO" id="GO:0006400">
    <property type="term" value="P:tRNA modification"/>
    <property type="evidence" value="ECO:0007669"/>
    <property type="project" value="UniProtKB-UniRule"/>
</dbReference>
<dbReference type="Pfam" id="PF01171">
    <property type="entry name" value="ATP_bind_3"/>
    <property type="match status" value="1"/>
</dbReference>
<accession>A0A3E4K6H0</accession>
<dbReference type="EC" id="6.3.4.19" evidence="8"/>
<comment type="caution">
    <text evidence="13">The sequence shown here is derived from an EMBL/GenBank/DDBJ whole genome shotgun (WGS) entry which is preliminary data.</text>
</comment>
<dbReference type="InterPro" id="IPR012094">
    <property type="entry name" value="tRNA_Ile_lys_synt"/>
</dbReference>
<evidence type="ECO:0000313" key="11">
    <source>
        <dbReference type="EMBL" id="NSI65139.1"/>
    </source>
</evidence>
<keyword evidence="3 8" id="KW-0436">Ligase</keyword>
<dbReference type="InterPro" id="IPR011063">
    <property type="entry name" value="TilS/TtcA_N"/>
</dbReference>
<evidence type="ECO:0000313" key="20">
    <source>
        <dbReference type="Proteomes" id="UP000285697"/>
    </source>
</evidence>
<feature type="binding site" evidence="8">
    <location>
        <begin position="42"/>
        <end position="47"/>
    </location>
    <ligand>
        <name>ATP</name>
        <dbReference type="ChEBI" id="CHEBI:30616"/>
    </ligand>
</feature>
<dbReference type="EMBL" id="QRLN01000012">
    <property type="protein sequence ID" value="RHJ11473.1"/>
    <property type="molecule type" value="Genomic_DNA"/>
</dbReference>
<dbReference type="CDD" id="cd01992">
    <property type="entry name" value="TilS_N"/>
    <property type="match status" value="1"/>
</dbReference>
<evidence type="ECO:0000256" key="4">
    <source>
        <dbReference type="ARBA" id="ARBA00022694"/>
    </source>
</evidence>
<dbReference type="SUPFAM" id="SSF56037">
    <property type="entry name" value="PheT/TilS domain"/>
    <property type="match status" value="1"/>
</dbReference>
<dbReference type="GO" id="GO:0032267">
    <property type="term" value="F:tRNA(Ile)-lysidine synthase activity"/>
    <property type="evidence" value="ECO:0007669"/>
    <property type="project" value="UniProtKB-EC"/>
</dbReference>
<comment type="similarity">
    <text evidence="8">Belongs to the tRNA(Ile)-lysidine synthase family.</text>
</comment>